<feature type="transmembrane region" description="Helical" evidence="6">
    <location>
        <begin position="236"/>
        <end position="259"/>
    </location>
</feature>
<evidence type="ECO:0000313" key="8">
    <source>
        <dbReference type="EMBL" id="CUS53785.1"/>
    </source>
</evidence>
<dbReference type="GO" id="GO:0022857">
    <property type="term" value="F:transmembrane transporter activity"/>
    <property type="evidence" value="ECO:0007669"/>
    <property type="project" value="InterPro"/>
</dbReference>
<reference evidence="8" key="1">
    <citation type="submission" date="2015-10" db="EMBL/GenBank/DDBJ databases">
        <authorList>
            <person name="Gilbert D.G."/>
        </authorList>
    </citation>
    <scope>NUCLEOTIDE SEQUENCE</scope>
</reference>
<keyword evidence="2" id="KW-0813">Transport</keyword>
<feature type="transmembrane region" description="Helical" evidence="6">
    <location>
        <begin position="50"/>
        <end position="71"/>
    </location>
</feature>
<dbReference type="SUPFAM" id="SSF103473">
    <property type="entry name" value="MFS general substrate transporter"/>
    <property type="match status" value="1"/>
</dbReference>
<evidence type="ECO:0000259" key="7">
    <source>
        <dbReference type="PROSITE" id="PS50850"/>
    </source>
</evidence>
<feature type="transmembrane region" description="Helical" evidence="6">
    <location>
        <begin position="107"/>
        <end position="133"/>
    </location>
</feature>
<name>A0A160TUD2_9ZZZZ</name>
<evidence type="ECO:0000256" key="5">
    <source>
        <dbReference type="ARBA" id="ARBA00023136"/>
    </source>
</evidence>
<evidence type="ECO:0000256" key="3">
    <source>
        <dbReference type="ARBA" id="ARBA00022692"/>
    </source>
</evidence>
<organism evidence="8">
    <name type="scientific">hydrothermal vent metagenome</name>
    <dbReference type="NCBI Taxonomy" id="652676"/>
    <lineage>
        <taxon>unclassified sequences</taxon>
        <taxon>metagenomes</taxon>
        <taxon>ecological metagenomes</taxon>
    </lineage>
</organism>
<gene>
    <name evidence="8" type="ORF">MGWOODY_XGa2877</name>
</gene>
<sequence>MQTNQRRATYSWALYDWANSAFATTVMAGFFPLFFKQYWSQGVEVTHSTYYLGVSNSVASLIIVILAPILGALADTGGLRKRMLASFACLGVLATGSLYLVEAGMWPFAILLYVIAVVGFSGANIFYDALLVIVSPRDTRHRISALGFALGYLGGGLLFLLNVLMTLKPALFGLADASEGVRWSFVTVAIWWAVFSIPLFVGVEEPMPQSGRRGIDLSSTFSALKQTASNLRQYRVAWLFLLAYWLYIDGVDTIVRMAVDYGLSIGLPSESLIIALLMVQFIGFPAALVFGRLGERYGPRRGIWIAIWVYVGVTVYAYFMDSAIEMYILAGVIGLVQGGIQALSRSMFSQLIPADKNAEFFGFYNVVGKAAAVFGPFLMGWVTLVSGNPRIGILSILVLFFAGMIVFRKVSETKLDQHG</sequence>
<feature type="transmembrane region" description="Helical" evidence="6">
    <location>
        <begin position="360"/>
        <end position="384"/>
    </location>
</feature>
<dbReference type="Pfam" id="PF11700">
    <property type="entry name" value="ATG22"/>
    <property type="match status" value="2"/>
</dbReference>
<dbReference type="InterPro" id="IPR050495">
    <property type="entry name" value="ATG22/LtaA_families"/>
</dbReference>
<dbReference type="AlphaFoldDB" id="A0A160TUD2"/>
<dbReference type="InterPro" id="IPR024671">
    <property type="entry name" value="Atg22-like"/>
</dbReference>
<feature type="transmembrane region" description="Helical" evidence="6">
    <location>
        <begin position="185"/>
        <end position="203"/>
    </location>
</feature>
<dbReference type="PROSITE" id="PS50850">
    <property type="entry name" value="MFS"/>
    <property type="match status" value="1"/>
</dbReference>
<feature type="domain" description="Major facilitator superfamily (MFS) profile" evidence="7">
    <location>
        <begin position="9"/>
        <end position="414"/>
    </location>
</feature>
<feature type="transmembrane region" description="Helical" evidence="6">
    <location>
        <begin position="271"/>
        <end position="290"/>
    </location>
</feature>
<dbReference type="GO" id="GO:0012505">
    <property type="term" value="C:endomembrane system"/>
    <property type="evidence" value="ECO:0007669"/>
    <property type="project" value="UniProtKB-SubCell"/>
</dbReference>
<dbReference type="EMBL" id="CZRL01000098">
    <property type="protein sequence ID" value="CUS53785.1"/>
    <property type="molecule type" value="Genomic_DNA"/>
</dbReference>
<keyword evidence="4 6" id="KW-1133">Transmembrane helix</keyword>
<evidence type="ECO:0000256" key="4">
    <source>
        <dbReference type="ARBA" id="ARBA00022989"/>
    </source>
</evidence>
<dbReference type="Gene3D" id="1.20.1250.20">
    <property type="entry name" value="MFS general substrate transporter like domains"/>
    <property type="match status" value="1"/>
</dbReference>
<keyword evidence="3 6" id="KW-0812">Transmembrane</keyword>
<dbReference type="PANTHER" id="PTHR23519:SF1">
    <property type="entry name" value="AUTOPHAGY-RELATED PROTEIN 22"/>
    <property type="match status" value="1"/>
</dbReference>
<feature type="transmembrane region" description="Helical" evidence="6">
    <location>
        <begin position="390"/>
        <end position="407"/>
    </location>
</feature>
<dbReference type="InterPro" id="IPR020846">
    <property type="entry name" value="MFS_dom"/>
</dbReference>
<proteinExistence type="predicted"/>
<feature type="transmembrane region" description="Helical" evidence="6">
    <location>
        <begin position="83"/>
        <end position="101"/>
    </location>
</feature>
<feature type="transmembrane region" description="Helical" evidence="6">
    <location>
        <begin position="12"/>
        <end position="35"/>
    </location>
</feature>
<comment type="subcellular location">
    <subcellularLocation>
        <location evidence="1">Endomembrane system</location>
        <topology evidence="1">Multi-pass membrane protein</topology>
    </subcellularLocation>
</comment>
<keyword evidence="5 6" id="KW-0472">Membrane</keyword>
<evidence type="ECO:0000256" key="1">
    <source>
        <dbReference type="ARBA" id="ARBA00004127"/>
    </source>
</evidence>
<dbReference type="PANTHER" id="PTHR23519">
    <property type="entry name" value="AUTOPHAGY-RELATED PROTEIN 22"/>
    <property type="match status" value="1"/>
</dbReference>
<evidence type="ECO:0000256" key="6">
    <source>
        <dbReference type="SAM" id="Phobius"/>
    </source>
</evidence>
<dbReference type="InterPro" id="IPR036259">
    <property type="entry name" value="MFS_trans_sf"/>
</dbReference>
<feature type="transmembrane region" description="Helical" evidence="6">
    <location>
        <begin position="302"/>
        <end position="320"/>
    </location>
</feature>
<evidence type="ECO:0000256" key="2">
    <source>
        <dbReference type="ARBA" id="ARBA00022448"/>
    </source>
</evidence>
<accession>A0A160TUD2</accession>
<dbReference type="CDD" id="cd17482">
    <property type="entry name" value="MFS_YxiO_like"/>
    <property type="match status" value="1"/>
</dbReference>
<protein>
    <submittedName>
        <fullName evidence="8">MDR-type permease</fullName>
    </submittedName>
</protein>
<feature type="transmembrane region" description="Helical" evidence="6">
    <location>
        <begin position="326"/>
        <end position="348"/>
    </location>
</feature>
<feature type="transmembrane region" description="Helical" evidence="6">
    <location>
        <begin position="145"/>
        <end position="165"/>
    </location>
</feature>